<dbReference type="Pfam" id="PF13919">
    <property type="entry name" value="ASXH"/>
    <property type="match status" value="1"/>
</dbReference>
<feature type="domain" description="ASX DEUBAD" evidence="2">
    <location>
        <begin position="28"/>
        <end position="98"/>
    </location>
</feature>
<reference evidence="3" key="2">
    <citation type="submission" date="2025-09" db="UniProtKB">
        <authorList>
            <consortium name="Ensembl"/>
        </authorList>
    </citation>
    <scope>IDENTIFICATION</scope>
</reference>
<evidence type="ECO:0000256" key="1">
    <source>
        <dbReference type="SAM" id="MobiDB-lite"/>
    </source>
</evidence>
<dbReference type="GO" id="GO:0003682">
    <property type="term" value="F:chromatin binding"/>
    <property type="evidence" value="ECO:0007669"/>
    <property type="project" value="TreeGrafter"/>
</dbReference>
<keyword evidence="4" id="KW-1185">Reference proteome</keyword>
<dbReference type="GO" id="GO:0009887">
    <property type="term" value="P:animal organ morphogenesis"/>
    <property type="evidence" value="ECO:0007669"/>
    <property type="project" value="TreeGrafter"/>
</dbReference>
<dbReference type="GO" id="GO:0045944">
    <property type="term" value="P:positive regulation of transcription by RNA polymerase II"/>
    <property type="evidence" value="ECO:0007669"/>
    <property type="project" value="TreeGrafter"/>
</dbReference>
<name>A0A8C4WYA3_EPTBU</name>
<sequence length="516" mass="57903">MLSLRAVGGIDDGKLTEAQVREVKKLLSNLLTIELKDLINIKVFSGMPVHWQQQLIHLLPKLDQQIASAKTAELSFSALNNEFFSHAMFQWQERFFEDSDLRLRFLEKLKNTTDVAEMTKRTFSATSTKGKCAAHVSEQLGSNYAKNLPPIPAEQMVPGGLYKQMFFQHGHKSKSGSQIPSEKMQTLAADKTANMIMDDFGVEVLNNLGYKSGISGSDLKMYKFPFNVPNEVVSCSANSEKALAPCESVASTQRHSGGEAQNEVIRFGDCSEPCEATDATSVLDPLWKALMMPVEVKLTPLNLETSMRTSASNGSDGKANCQIGASSDKSVERKQRSWCNGSIFPARGHLACKNFAISDFGDTKLLRGACVQYKLVPVVHHLKCGPSLRVAIAGKNVIQQPRAFMSLNSIPKQPLLQESNPINCSRNVQTPRKRKLRNKRCCYSDARRRSQRLKKRRNCNISFKRRHLFKRRVTSTECKAKPVKLLVHSREFAYPKASRRKHEDLRRLRASSKKQI</sequence>
<feature type="region of interest" description="Disordered" evidence="1">
    <location>
        <begin position="497"/>
        <end position="516"/>
    </location>
</feature>
<dbReference type="PANTHER" id="PTHR13578">
    <property type="entry name" value="ADDITIONAL SEX COMBS LIKE PROTEIN ASXL"/>
    <property type="match status" value="1"/>
</dbReference>
<dbReference type="GO" id="GO:0035517">
    <property type="term" value="C:PR-DUB complex"/>
    <property type="evidence" value="ECO:0007669"/>
    <property type="project" value="TreeGrafter"/>
</dbReference>
<dbReference type="InterPro" id="IPR024811">
    <property type="entry name" value="ASX/ASX-like"/>
</dbReference>
<protein>
    <recommendedName>
        <fullName evidence="2">ASX DEUBAD domain-containing protein</fullName>
    </recommendedName>
</protein>
<dbReference type="AlphaFoldDB" id="A0A8C4WYA3"/>
<dbReference type="PANTHER" id="PTHR13578:SF20">
    <property type="entry name" value="POLYCOMB PROTEIN ASX"/>
    <property type="match status" value="1"/>
</dbReference>
<accession>A0A8C4WYA3</accession>
<reference evidence="3" key="1">
    <citation type="submission" date="2025-08" db="UniProtKB">
        <authorList>
            <consortium name="Ensembl"/>
        </authorList>
    </citation>
    <scope>IDENTIFICATION</scope>
</reference>
<dbReference type="Proteomes" id="UP000694388">
    <property type="component" value="Unplaced"/>
</dbReference>
<dbReference type="InterPro" id="IPR028020">
    <property type="entry name" value="ASX_DEUBAD_dom"/>
</dbReference>
<evidence type="ECO:0000313" key="3">
    <source>
        <dbReference type="Ensembl" id="ENSEBUP00000019158.1"/>
    </source>
</evidence>
<evidence type="ECO:0000313" key="4">
    <source>
        <dbReference type="Proteomes" id="UP000694388"/>
    </source>
</evidence>
<proteinExistence type="predicted"/>
<dbReference type="GO" id="GO:0042975">
    <property type="term" value="F:peroxisome proliferator activated receptor binding"/>
    <property type="evidence" value="ECO:0007669"/>
    <property type="project" value="TreeGrafter"/>
</dbReference>
<evidence type="ECO:0000259" key="2">
    <source>
        <dbReference type="Pfam" id="PF13919"/>
    </source>
</evidence>
<dbReference type="Ensembl" id="ENSEBUT00000019734.1">
    <property type="protein sequence ID" value="ENSEBUP00000019158.1"/>
    <property type="gene ID" value="ENSEBUG00000011927.1"/>
</dbReference>
<organism evidence="3 4">
    <name type="scientific">Eptatretus burgeri</name>
    <name type="common">Inshore hagfish</name>
    <dbReference type="NCBI Taxonomy" id="7764"/>
    <lineage>
        <taxon>Eukaryota</taxon>
        <taxon>Metazoa</taxon>
        <taxon>Chordata</taxon>
        <taxon>Craniata</taxon>
        <taxon>Vertebrata</taxon>
        <taxon>Cyclostomata</taxon>
        <taxon>Myxini</taxon>
        <taxon>Myxiniformes</taxon>
        <taxon>Myxinidae</taxon>
        <taxon>Eptatretinae</taxon>
        <taxon>Eptatretus</taxon>
    </lineage>
</organism>